<dbReference type="AlphaFoldDB" id="A0AAQ1MBV4"/>
<dbReference type="CDD" id="cd01166">
    <property type="entry name" value="KdgK"/>
    <property type="match status" value="1"/>
</dbReference>
<keyword evidence="10" id="KW-1185">Reference proteome</keyword>
<keyword evidence="4" id="KW-0418">Kinase</keyword>
<evidence type="ECO:0000259" key="6">
    <source>
        <dbReference type="Pfam" id="PF00294"/>
    </source>
</evidence>
<feature type="domain" description="Carbohydrate kinase PfkB" evidence="6">
    <location>
        <begin position="31"/>
        <end position="317"/>
    </location>
</feature>
<dbReference type="RefSeq" id="WP_021659078.1">
    <property type="nucleotide sequence ID" value="NZ_FQVY01000001.1"/>
</dbReference>
<dbReference type="InterPro" id="IPR002173">
    <property type="entry name" value="Carboh/pur_kinase_PfkB_CS"/>
</dbReference>
<evidence type="ECO:0000313" key="9">
    <source>
        <dbReference type="Proteomes" id="UP000184089"/>
    </source>
</evidence>
<dbReference type="EMBL" id="WWVX01000004">
    <property type="protein sequence ID" value="MZL69541.1"/>
    <property type="molecule type" value="Genomic_DNA"/>
</dbReference>
<evidence type="ECO:0000256" key="4">
    <source>
        <dbReference type="ARBA" id="ARBA00022777"/>
    </source>
</evidence>
<name>A0AAQ1MBV4_9FIRM</name>
<dbReference type="GO" id="GO:0005524">
    <property type="term" value="F:ATP binding"/>
    <property type="evidence" value="ECO:0007669"/>
    <property type="project" value="UniProtKB-KW"/>
</dbReference>
<comment type="similarity">
    <text evidence="1">Belongs to the carbohydrate kinase PfkB family.</text>
</comment>
<dbReference type="SUPFAM" id="SSF53613">
    <property type="entry name" value="Ribokinase-like"/>
    <property type="match status" value="1"/>
</dbReference>
<evidence type="ECO:0000256" key="5">
    <source>
        <dbReference type="ARBA" id="ARBA00022840"/>
    </source>
</evidence>
<evidence type="ECO:0000256" key="2">
    <source>
        <dbReference type="ARBA" id="ARBA00022679"/>
    </source>
</evidence>
<dbReference type="InterPro" id="IPR029056">
    <property type="entry name" value="Ribokinase-like"/>
</dbReference>
<dbReference type="InterPro" id="IPR050306">
    <property type="entry name" value="PfkB_Carbo_kinase"/>
</dbReference>
<evidence type="ECO:0000313" key="8">
    <source>
        <dbReference type="EMBL" id="SHF77671.1"/>
    </source>
</evidence>
<dbReference type="Proteomes" id="UP000474718">
    <property type="component" value="Unassembled WGS sequence"/>
</dbReference>
<keyword evidence="2" id="KW-0808">Transferase</keyword>
<keyword evidence="5" id="KW-0067">ATP-binding</keyword>
<proteinExistence type="inferred from homology"/>
<dbReference type="PANTHER" id="PTHR43085">
    <property type="entry name" value="HEXOKINASE FAMILY MEMBER"/>
    <property type="match status" value="1"/>
</dbReference>
<keyword evidence="3" id="KW-0547">Nucleotide-binding</keyword>
<dbReference type="Proteomes" id="UP000184089">
    <property type="component" value="Unassembled WGS sequence"/>
</dbReference>
<reference evidence="8" key="1">
    <citation type="submission" date="2016-11" db="EMBL/GenBank/DDBJ databases">
        <authorList>
            <person name="Varghese N."/>
            <person name="Submissions S."/>
        </authorList>
    </citation>
    <scope>NUCLEOTIDE SEQUENCE</scope>
    <source>
        <strain evidence="8">DSM 4029</strain>
    </source>
</reference>
<dbReference type="GO" id="GO:0016301">
    <property type="term" value="F:kinase activity"/>
    <property type="evidence" value="ECO:0007669"/>
    <property type="project" value="UniProtKB-KW"/>
</dbReference>
<reference evidence="9" key="2">
    <citation type="submission" date="2016-11" db="EMBL/GenBank/DDBJ databases">
        <authorList>
            <person name="Jaros S."/>
            <person name="Januszkiewicz K."/>
            <person name="Wedrychowicz H."/>
        </authorList>
    </citation>
    <scope>NUCLEOTIDE SEQUENCE [LARGE SCALE GENOMIC DNA]</scope>
    <source>
        <strain evidence="9">DSM 4029</strain>
    </source>
</reference>
<sequence>MVQLKTEKPILCLGDVNPDIILPYGESRQIMDAVARGEADVNSPRPEIAVQGGGSVGNTASGLGRLGMPVFFAGMAGHDSFGQFIKEDFEKDGVDTRYLTLNPDIPTVIIMAVVGEDKNRVIYVYPPENPSHLQLRPQDLPDEIIPQIGWVHTTGFMLRDNPAADTVIGFMEKCAAAGILVSFDLNLRIETNPLTEEFRQRVMRIVNISNLLLGSGVEEYMPLTGKGDPEEAARSLVTPDRVVISRAGAAGVHYYTDGEEGFLPTFDVEVVDTVGAGDGFNAGFISAAARGLPLRDCVDWGNATACYTISHKGARTVPPREVIEKFMKDVPYIR</sequence>
<dbReference type="EMBL" id="FQVY01000001">
    <property type="protein sequence ID" value="SHF77671.1"/>
    <property type="molecule type" value="Genomic_DNA"/>
</dbReference>
<evidence type="ECO:0000256" key="1">
    <source>
        <dbReference type="ARBA" id="ARBA00010688"/>
    </source>
</evidence>
<evidence type="ECO:0000313" key="7">
    <source>
        <dbReference type="EMBL" id="MZL69541.1"/>
    </source>
</evidence>
<evidence type="ECO:0000256" key="3">
    <source>
        <dbReference type="ARBA" id="ARBA00022741"/>
    </source>
</evidence>
<dbReference type="PANTHER" id="PTHR43085:SF1">
    <property type="entry name" value="PSEUDOURIDINE KINASE-RELATED"/>
    <property type="match status" value="1"/>
</dbReference>
<accession>A0AAQ1MBV4</accession>
<gene>
    <name evidence="7" type="ORF">GT747_07190</name>
    <name evidence="8" type="ORF">SAMN05444424_0643</name>
</gene>
<comment type="caution">
    <text evidence="8">The sequence shown here is derived from an EMBL/GenBank/DDBJ whole genome shotgun (WGS) entry which is preliminary data.</text>
</comment>
<evidence type="ECO:0000313" key="10">
    <source>
        <dbReference type="Proteomes" id="UP000474718"/>
    </source>
</evidence>
<dbReference type="PROSITE" id="PS00584">
    <property type="entry name" value="PFKB_KINASES_2"/>
    <property type="match status" value="1"/>
</dbReference>
<dbReference type="InterPro" id="IPR011611">
    <property type="entry name" value="PfkB_dom"/>
</dbReference>
<organism evidence="8 9">
    <name type="scientific">Bittarella massiliensis</name>
    <name type="common">ex Durand et al. 2017</name>
    <dbReference type="NCBI Taxonomy" id="1720313"/>
    <lineage>
        <taxon>Bacteria</taxon>
        <taxon>Bacillati</taxon>
        <taxon>Bacillota</taxon>
        <taxon>Clostridia</taxon>
        <taxon>Eubacteriales</taxon>
        <taxon>Oscillospiraceae</taxon>
        <taxon>Bittarella (ex Durand et al. 2017)</taxon>
    </lineage>
</organism>
<dbReference type="Gene3D" id="3.40.1190.20">
    <property type="match status" value="1"/>
</dbReference>
<dbReference type="Pfam" id="PF00294">
    <property type="entry name" value="PfkB"/>
    <property type="match status" value="1"/>
</dbReference>
<protein>
    <submittedName>
        <fullName evidence="8">Fructokinase/2-dehydro-3-deoxygluconokinase</fullName>
    </submittedName>
</protein>
<reference evidence="7 10" key="3">
    <citation type="journal article" date="2019" name="Nat. Med.">
        <title>A library of human gut bacterial isolates paired with longitudinal multiomics data enables mechanistic microbiome research.</title>
        <authorList>
            <person name="Poyet M."/>
            <person name="Groussin M."/>
            <person name="Gibbons S.M."/>
            <person name="Avila-Pacheco J."/>
            <person name="Jiang X."/>
            <person name="Kearney S.M."/>
            <person name="Perrotta A.R."/>
            <person name="Berdy B."/>
            <person name="Zhao S."/>
            <person name="Lieberman T.D."/>
            <person name="Swanson P.K."/>
            <person name="Smith M."/>
            <person name="Roesemann S."/>
            <person name="Alexander J.E."/>
            <person name="Rich S.A."/>
            <person name="Livny J."/>
            <person name="Vlamakis H."/>
            <person name="Clish C."/>
            <person name="Bullock K."/>
            <person name="Deik A."/>
            <person name="Scott J."/>
            <person name="Pierce K.A."/>
            <person name="Xavier R.J."/>
            <person name="Alm E.J."/>
        </authorList>
    </citation>
    <scope>NUCLEOTIDE SEQUENCE [LARGE SCALE GENOMIC DNA]</scope>
    <source>
        <strain evidence="7 10">BIOML-A2</strain>
    </source>
</reference>